<reference evidence="4" key="1">
    <citation type="submission" date="2017-01" db="EMBL/GenBank/DDBJ databases">
        <title>Comparative genomics of anhydrobiosis in the tardigrade Hypsibius dujardini.</title>
        <authorList>
            <person name="Yoshida Y."/>
            <person name="Koutsovoulos G."/>
            <person name="Laetsch D."/>
            <person name="Stevens L."/>
            <person name="Kumar S."/>
            <person name="Horikawa D."/>
            <person name="Ishino K."/>
            <person name="Komine S."/>
            <person name="Tomita M."/>
            <person name="Blaxter M."/>
            <person name="Arakawa K."/>
        </authorList>
    </citation>
    <scope>NUCLEOTIDE SEQUENCE [LARGE SCALE GENOMIC DNA]</scope>
    <source>
        <strain evidence="4">Z151</strain>
    </source>
</reference>
<keyword evidence="4" id="KW-1185">Reference proteome</keyword>
<evidence type="ECO:0000313" key="3">
    <source>
        <dbReference type="EMBL" id="OQV22789.1"/>
    </source>
</evidence>
<keyword evidence="1" id="KW-0732">Signal</keyword>
<protein>
    <submittedName>
        <fullName evidence="3">Reversion-inducing cysteine-rich protein with Kazal motifs</fullName>
    </submittedName>
</protein>
<feature type="domain" description="Kazal-like" evidence="2">
    <location>
        <begin position="641"/>
        <end position="687"/>
    </location>
</feature>
<dbReference type="InterPro" id="IPR056979">
    <property type="entry name" value="FZ_RECK"/>
</dbReference>
<dbReference type="SUPFAM" id="SSF100895">
    <property type="entry name" value="Kazal-type serine protease inhibitors"/>
    <property type="match status" value="2"/>
</dbReference>
<feature type="signal peptide" evidence="1">
    <location>
        <begin position="1"/>
        <end position="26"/>
    </location>
</feature>
<dbReference type="PANTHER" id="PTHR13487">
    <property type="entry name" value="SERINE PROTEASE INHIBITOR"/>
    <property type="match status" value="1"/>
</dbReference>
<dbReference type="GO" id="GO:0008191">
    <property type="term" value="F:metalloendopeptidase inhibitor activity"/>
    <property type="evidence" value="ECO:0007669"/>
    <property type="project" value="InterPro"/>
</dbReference>
<dbReference type="InterPro" id="IPR039016">
    <property type="entry name" value="RECK"/>
</dbReference>
<evidence type="ECO:0000256" key="1">
    <source>
        <dbReference type="SAM" id="SignalP"/>
    </source>
</evidence>
<dbReference type="Pfam" id="PF07648">
    <property type="entry name" value="Kazal_2"/>
    <property type="match status" value="3"/>
</dbReference>
<dbReference type="OrthoDB" id="5956770at2759"/>
<dbReference type="Gene3D" id="3.30.60.30">
    <property type="match status" value="1"/>
</dbReference>
<dbReference type="PANTHER" id="PTHR13487:SF3">
    <property type="entry name" value="REVERSION-INDUCING CYSTEINE-RICH PROTEIN WITH KAZAL MOTIFS"/>
    <property type="match status" value="1"/>
</dbReference>
<dbReference type="SMART" id="SM00280">
    <property type="entry name" value="KAZAL"/>
    <property type="match status" value="3"/>
</dbReference>
<gene>
    <name evidence="3" type="ORF">BV898_03225</name>
</gene>
<sequence length="989" mass="109960">MSRGGLPLIFTVIVCCVTRHWSFVDAEGIYPVCCENVSGNCRTACLKITLIDLATKPERHQLFTAHLEQHCESTKYLWDFMRCFNNTTRELQRGSNWPGRECCVFAKDPRCRVACIYAQSVYELEPVCWSSKESGLYDCFQSRDDAEKCCGFVAHRNGSSSSNVGCHNFCMELLPASVSPPEFSYSDLILLHPKCSEASEVVHCAWGLGKAPEHPLECQSCCNASLNQACRAACMEVSSNELSGIRAVEILISSGCGPPDPTEAFWICLLKSLDAEKSTSFIAAKQRPNPDTMKLHCCLKAATSRCRIACFNFHDPDLSTGNFDDAFWDCLEDNLEFSLRSCFRDVSLPCQTGCPTLGFCSHFNDRSDMSFRSCDIQSDKRAQRKFEQWGKEGQLALPNGTIVTLKVHEEECSQTWRGIICNQHIQPCDISNWDITFCHEDCVKLVFGCLKEGSQFHAAEICASLFPSTARVMENTTTICSRLEISASKKSEHFLTLPQEFSTTPCHPNPCQPNERCDVRRESERYANSTYECSTGCVVSSKDGTALYVASPEDKVVVPYLGADERVCYKVCTCTREGLMTSCEDMGFCDLPDGCWSNTIHYDHGSSFQRSCSRCVCLAGELICSAGYCLTEAQRDEERNALTGLPCSCPTDFNRVCGLNGKTYPTECSARCSGLSEYHFKGGICSLEQVCPYSDCGPDHWCVERSEVCLAHQNPCQQHTCVDIKTNCSEQPIDVACDTDGNEHSNLCSLLLAGRRFHYMGKCLNGCSSYGHVCGQNSETFESECAALADRVGTDYKGRCITVGGRIEKGLLNTCLVVEKRCPPRVLSNCVNVIPPDACCSVCAGALRILFSKRRLHRLAERNVLTITSRQLITELQRLIQSSSCQVLGYLTMENDIVVLVQRLNVTGESATLEEHLACVRESERLHYLINSQNPLITTNAMLWPLAGSKIIHAHVPRSCTDSHVMVGYAQHLHILFCIIFIFLMKACL</sequence>
<dbReference type="InterPro" id="IPR036058">
    <property type="entry name" value="Kazal_dom_sf"/>
</dbReference>
<dbReference type="PROSITE" id="PS00282">
    <property type="entry name" value="KAZAL_1"/>
    <property type="match status" value="1"/>
</dbReference>
<name>A0A1W0X5J1_HYPEX</name>
<organism evidence="3 4">
    <name type="scientific">Hypsibius exemplaris</name>
    <name type="common">Freshwater tardigrade</name>
    <dbReference type="NCBI Taxonomy" id="2072580"/>
    <lineage>
        <taxon>Eukaryota</taxon>
        <taxon>Metazoa</taxon>
        <taxon>Ecdysozoa</taxon>
        <taxon>Tardigrada</taxon>
        <taxon>Eutardigrada</taxon>
        <taxon>Parachela</taxon>
        <taxon>Hypsibioidea</taxon>
        <taxon>Hypsibiidae</taxon>
        <taxon>Hypsibius</taxon>
    </lineage>
</organism>
<dbReference type="GO" id="GO:0005886">
    <property type="term" value="C:plasma membrane"/>
    <property type="evidence" value="ECO:0007669"/>
    <property type="project" value="TreeGrafter"/>
</dbReference>
<comment type="caution">
    <text evidence="3">The sequence shown here is derived from an EMBL/GenBank/DDBJ whole genome shotgun (WGS) entry which is preliminary data.</text>
</comment>
<dbReference type="CDD" id="cd00104">
    <property type="entry name" value="KAZAL_FS"/>
    <property type="match status" value="1"/>
</dbReference>
<evidence type="ECO:0000313" key="4">
    <source>
        <dbReference type="Proteomes" id="UP000192578"/>
    </source>
</evidence>
<accession>A0A1W0X5J1</accession>
<dbReference type="AlphaFoldDB" id="A0A1W0X5J1"/>
<dbReference type="Pfam" id="PF23298">
    <property type="entry name" value="FZ_RECK"/>
    <property type="match status" value="1"/>
</dbReference>
<dbReference type="Pfam" id="PF22961">
    <property type="entry name" value="RECK-like_N"/>
    <property type="match status" value="1"/>
</dbReference>
<dbReference type="InterPro" id="IPR002350">
    <property type="entry name" value="Kazal_dom"/>
</dbReference>
<dbReference type="InterPro" id="IPR055110">
    <property type="entry name" value="RECK-like_N"/>
</dbReference>
<dbReference type="PROSITE" id="PS51465">
    <property type="entry name" value="KAZAL_2"/>
    <property type="match status" value="1"/>
</dbReference>
<dbReference type="GO" id="GO:0030198">
    <property type="term" value="P:extracellular matrix organization"/>
    <property type="evidence" value="ECO:0007669"/>
    <property type="project" value="TreeGrafter"/>
</dbReference>
<dbReference type="EMBL" id="MTYJ01000015">
    <property type="protein sequence ID" value="OQV22789.1"/>
    <property type="molecule type" value="Genomic_DNA"/>
</dbReference>
<feature type="chain" id="PRO_5012800004" evidence="1">
    <location>
        <begin position="27"/>
        <end position="989"/>
    </location>
</feature>
<proteinExistence type="predicted"/>
<evidence type="ECO:0000259" key="2">
    <source>
        <dbReference type="PROSITE" id="PS51465"/>
    </source>
</evidence>
<dbReference type="Proteomes" id="UP000192578">
    <property type="component" value="Unassembled WGS sequence"/>
</dbReference>